<feature type="compositionally biased region" description="Polar residues" evidence="11">
    <location>
        <begin position="536"/>
        <end position="554"/>
    </location>
</feature>
<feature type="compositionally biased region" description="Basic residues" evidence="11">
    <location>
        <begin position="1245"/>
        <end position="1255"/>
    </location>
</feature>
<dbReference type="OMA" id="CINQVET"/>
<name>A0A2P6PBZ9_ROSCH</name>
<dbReference type="InterPro" id="IPR055282">
    <property type="entry name" value="PPI1-4"/>
</dbReference>
<feature type="region of interest" description="Disordered" evidence="11">
    <location>
        <begin position="88"/>
        <end position="216"/>
    </location>
</feature>
<feature type="coiled-coil region" evidence="10">
    <location>
        <begin position="931"/>
        <end position="972"/>
    </location>
</feature>
<keyword evidence="14" id="KW-1185">Reference proteome</keyword>
<evidence type="ECO:0000256" key="8">
    <source>
        <dbReference type="ARBA" id="ARBA00023136"/>
    </source>
</evidence>
<feature type="compositionally biased region" description="Polar residues" evidence="11">
    <location>
        <begin position="90"/>
        <end position="99"/>
    </location>
</feature>
<feature type="compositionally biased region" description="Basic and acidic residues" evidence="11">
    <location>
        <begin position="485"/>
        <end position="496"/>
    </location>
</feature>
<evidence type="ECO:0008006" key="15">
    <source>
        <dbReference type="Google" id="ProtNLM"/>
    </source>
</evidence>
<feature type="transmembrane region" description="Helical" evidence="12">
    <location>
        <begin position="1327"/>
        <end position="1351"/>
    </location>
</feature>
<dbReference type="EMBL" id="PDCK01000045">
    <property type="protein sequence ID" value="PRQ19456.1"/>
    <property type="molecule type" value="Genomic_DNA"/>
</dbReference>
<feature type="compositionally biased region" description="Basic and acidic residues" evidence="11">
    <location>
        <begin position="1231"/>
        <end position="1244"/>
    </location>
</feature>
<evidence type="ECO:0000256" key="1">
    <source>
        <dbReference type="ARBA" id="ARBA00004162"/>
    </source>
</evidence>
<dbReference type="PANTHER" id="PTHR32219:SF3">
    <property type="entry name" value="CALPONIN-LIKE DOMAIN PROTEIN"/>
    <property type="match status" value="1"/>
</dbReference>
<feature type="region of interest" description="Disordered" evidence="11">
    <location>
        <begin position="1226"/>
        <end position="1286"/>
    </location>
</feature>
<comment type="similarity">
    <text evidence="9">Belongs to the plant Proton pump-interactor protein family.</text>
</comment>
<dbReference type="STRING" id="74649.A0A2P6PBZ9"/>
<organism evidence="13 14">
    <name type="scientific">Rosa chinensis</name>
    <name type="common">China rose</name>
    <dbReference type="NCBI Taxonomy" id="74649"/>
    <lineage>
        <taxon>Eukaryota</taxon>
        <taxon>Viridiplantae</taxon>
        <taxon>Streptophyta</taxon>
        <taxon>Embryophyta</taxon>
        <taxon>Tracheophyta</taxon>
        <taxon>Spermatophyta</taxon>
        <taxon>Magnoliopsida</taxon>
        <taxon>eudicotyledons</taxon>
        <taxon>Gunneridae</taxon>
        <taxon>Pentapetalae</taxon>
        <taxon>rosids</taxon>
        <taxon>fabids</taxon>
        <taxon>Rosales</taxon>
        <taxon>Rosaceae</taxon>
        <taxon>Rosoideae</taxon>
        <taxon>Rosoideae incertae sedis</taxon>
        <taxon>Rosa</taxon>
    </lineage>
</organism>
<evidence type="ECO:0000256" key="2">
    <source>
        <dbReference type="ARBA" id="ARBA00004389"/>
    </source>
</evidence>
<evidence type="ECO:0000313" key="13">
    <source>
        <dbReference type="EMBL" id="PRQ19456.1"/>
    </source>
</evidence>
<evidence type="ECO:0000313" key="14">
    <source>
        <dbReference type="Proteomes" id="UP000238479"/>
    </source>
</evidence>
<sequence>MTAEVDVHRDACESELSKVEDGNVSVNVSVIGNGNGISKDDGDGSYVFVTAASDESDLTNGHYSRVETNGGGGVQLEEEEVVESSVVVENPQSQLQSPSLEKAAAEESTLSGDPATALHLQSEEDKQLAEEVPVGDHVQESELTSQADTELHKQIVFDPESKENNLEGVPACDANDSASASTAEQNGSFENGRSVAAVSDENGDALPTHDVQESPSESLVANHLVDTAEKNNGSCVENGQILAANVDVQDSFSEPVAEEINGSCEQDGQNLAANGDVKECVSDSQILAANCDVKECVSDVQILAANDDVQESVSESITEKINVSSEKINGLCEENGQILADNFEVQKHLETQVVNGLVSDKSEDESLVVHAHEESVSEPIDTNLLTDTPGENGSCENGVVLAASFEVQKQLETPVVSGPISDDSGDNLENSSEPMVTDDLVDTPEENGSSEKASVCENVPVENCESFATVADSDTIVSVKNGDSLPKEDDSTRSIEDETPETDVEKLDEKNSEKPSSCPHEHSKPEVEAESAPITAETSSNSAANDTISEPNSKSDIEAEISSDTDDALSSGLAHDTVSASDAISEPNLKSEIESGHAAVVDDTLSSCLANDTIAEPISKSECESKISRAVDDTLSTFSADGAIQEFKTSHDSCDSEKPVSSDAVHVADAGLSNLEADCADNNGKPTLQINDLLENEVTVPASSGADEPSIIIDDRSESEVPNLDTECADNNGKPALQINDSIENEVTMLASSGVDESSIITDDRSESETPTVDSLEGQDNVVEVEKRPFYFLIRIPRNDDENLKEQIKHAQLQVEEKTKGRDAIRSKMQMQRATCKEHKLKFEAAISEERAVQEQLKSKRREMDSVQFMINKVKDALSVEEIANTIRHMEHTMAHETLPLKEEKQYIRDIKQLKQRRDQLSYSLSKQDEVQQSLDQKDHIEQRIKDLKKEMDQLKENLLKAQEVTQAAKKKYNVENDMLHELQYQFEAADATRQEAYVHLQSLRKQNYEKTKHFWRYRNDAKAANDLALSGDKEQLQHLCINQVETFMELWNTNEDFRKEYTKCNTRSTLRRLRTLDGRSLGPDEEPPVIPDIVRVTRHNMAAAVVSTPEPAKRVAIVESGEPNDISAVEIVEQNNDTAKNKKPVKVASSGISQATVSGRNEIEKEIVEDPKPTKEEEELARKEEELRKEEAAARLREQRRLEEKAKAKEAMERKKRIAEKAQARAAIKAQKEAEEKEKEREKRVRKKERKKASATKATNGINEGESAPEPTSETTTVTPVEPEATEKLVTITKRSQKAPQFTKQTKVKSIPLPLRNRSKRRMQPWMWVLVTVVAILGLFLLGNGGSFSFKSMLERFF</sequence>
<keyword evidence="3" id="KW-1003">Cell membrane</keyword>
<evidence type="ECO:0000256" key="10">
    <source>
        <dbReference type="SAM" id="Coils"/>
    </source>
</evidence>
<feature type="compositionally biased region" description="Low complexity" evidence="11">
    <location>
        <begin position="1267"/>
        <end position="1284"/>
    </location>
</feature>
<protein>
    <recommendedName>
        <fullName evidence="15">Proton pump-interactor</fullName>
    </recommendedName>
</protein>
<dbReference type="Proteomes" id="UP000238479">
    <property type="component" value="Chromosome 7"/>
</dbReference>
<dbReference type="Gramene" id="PRQ19456">
    <property type="protein sequence ID" value="PRQ19456"/>
    <property type="gene ID" value="RchiOBHm_Chr7g0217401"/>
</dbReference>
<dbReference type="PANTHER" id="PTHR32219">
    <property type="entry name" value="RNA-BINDING PROTEIN YLMH-RELATED"/>
    <property type="match status" value="1"/>
</dbReference>
<gene>
    <name evidence="13" type="ORF">RchiOBHm_Chr7g0217401</name>
</gene>
<feature type="region of interest" description="Disordered" evidence="11">
    <location>
        <begin position="755"/>
        <end position="778"/>
    </location>
</feature>
<feature type="compositionally biased region" description="Basic and acidic residues" evidence="11">
    <location>
        <begin position="503"/>
        <end position="527"/>
    </location>
</feature>
<dbReference type="GO" id="GO:0005886">
    <property type="term" value="C:plasma membrane"/>
    <property type="evidence" value="ECO:0007669"/>
    <property type="project" value="UniProtKB-SubCell"/>
</dbReference>
<evidence type="ECO:0000256" key="7">
    <source>
        <dbReference type="ARBA" id="ARBA00023054"/>
    </source>
</evidence>
<comment type="caution">
    <text evidence="13">The sequence shown here is derived from an EMBL/GenBank/DDBJ whole genome shotgun (WGS) entry which is preliminary data.</text>
</comment>
<evidence type="ECO:0000256" key="3">
    <source>
        <dbReference type="ARBA" id="ARBA00022475"/>
    </source>
</evidence>
<reference evidence="13 14" key="1">
    <citation type="journal article" date="2018" name="Nat. Genet.">
        <title>The Rosa genome provides new insights in the design of modern roses.</title>
        <authorList>
            <person name="Bendahmane M."/>
        </authorList>
    </citation>
    <scope>NUCLEOTIDE SEQUENCE [LARGE SCALE GENOMIC DNA]</scope>
    <source>
        <strain evidence="14">cv. Old Blush</strain>
    </source>
</reference>
<evidence type="ECO:0000256" key="6">
    <source>
        <dbReference type="ARBA" id="ARBA00022989"/>
    </source>
</evidence>
<feature type="compositionally biased region" description="Polar residues" evidence="11">
    <location>
        <begin position="176"/>
        <end position="191"/>
    </location>
</feature>
<feature type="region of interest" description="Disordered" evidence="11">
    <location>
        <begin position="413"/>
        <end position="457"/>
    </location>
</feature>
<evidence type="ECO:0000256" key="9">
    <source>
        <dbReference type="ARBA" id="ARBA00038080"/>
    </source>
</evidence>
<feature type="compositionally biased region" description="Acidic residues" evidence="11">
    <location>
        <begin position="558"/>
        <end position="567"/>
    </location>
</feature>
<keyword evidence="5" id="KW-0256">Endoplasmic reticulum</keyword>
<keyword evidence="7 10" id="KW-0175">Coiled coil</keyword>
<proteinExistence type="inferred from homology"/>
<keyword evidence="8 12" id="KW-0472">Membrane</keyword>
<feature type="compositionally biased region" description="Basic and acidic residues" evidence="11">
    <location>
        <begin position="149"/>
        <end position="165"/>
    </location>
</feature>
<feature type="region of interest" description="Disordered" evidence="11">
    <location>
        <begin position="479"/>
        <end position="591"/>
    </location>
</feature>
<accession>A0A2P6PBZ9</accession>
<evidence type="ECO:0000256" key="12">
    <source>
        <dbReference type="SAM" id="Phobius"/>
    </source>
</evidence>
<comment type="subcellular location">
    <subcellularLocation>
        <location evidence="1">Cell membrane</location>
        <topology evidence="1">Single-pass membrane protein</topology>
    </subcellularLocation>
    <subcellularLocation>
        <location evidence="2">Endoplasmic reticulum membrane</location>
        <topology evidence="2">Single-pass membrane protein</topology>
    </subcellularLocation>
</comment>
<evidence type="ECO:0000256" key="11">
    <source>
        <dbReference type="SAM" id="MobiDB-lite"/>
    </source>
</evidence>
<evidence type="ECO:0000256" key="4">
    <source>
        <dbReference type="ARBA" id="ARBA00022692"/>
    </source>
</evidence>
<keyword evidence="4 12" id="KW-0812">Transmembrane</keyword>
<evidence type="ECO:0000256" key="5">
    <source>
        <dbReference type="ARBA" id="ARBA00022824"/>
    </source>
</evidence>
<dbReference type="GO" id="GO:0005789">
    <property type="term" value="C:endoplasmic reticulum membrane"/>
    <property type="evidence" value="ECO:0007669"/>
    <property type="project" value="UniProtKB-SubCell"/>
</dbReference>
<keyword evidence="6 12" id="KW-1133">Transmembrane helix</keyword>